<dbReference type="EMBL" id="CP045898">
    <property type="protein sequence ID" value="QQP39997.1"/>
    <property type="molecule type" value="Genomic_DNA"/>
</dbReference>
<reference evidence="2" key="1">
    <citation type="submission" date="2021-01" db="EMBL/GenBank/DDBJ databases">
        <title>Caligus Genome Assembly.</title>
        <authorList>
            <person name="Gallardo-Escarate C."/>
        </authorList>
    </citation>
    <scope>NUCLEOTIDE SEQUENCE [LARGE SCALE GENOMIC DNA]</scope>
</reference>
<evidence type="ECO:0000313" key="2">
    <source>
        <dbReference type="Proteomes" id="UP000595437"/>
    </source>
</evidence>
<organism evidence="1 2">
    <name type="scientific">Caligus rogercresseyi</name>
    <name type="common">Sea louse</name>
    <dbReference type="NCBI Taxonomy" id="217165"/>
    <lineage>
        <taxon>Eukaryota</taxon>
        <taxon>Metazoa</taxon>
        <taxon>Ecdysozoa</taxon>
        <taxon>Arthropoda</taxon>
        <taxon>Crustacea</taxon>
        <taxon>Multicrustacea</taxon>
        <taxon>Hexanauplia</taxon>
        <taxon>Copepoda</taxon>
        <taxon>Siphonostomatoida</taxon>
        <taxon>Caligidae</taxon>
        <taxon>Caligus</taxon>
    </lineage>
</organism>
<proteinExistence type="predicted"/>
<dbReference type="Proteomes" id="UP000595437">
    <property type="component" value="Chromosome 9"/>
</dbReference>
<gene>
    <name evidence="1" type="ORF">FKW44_013883</name>
</gene>
<name>A0A7T8GYF2_CALRO</name>
<sequence>MNSMAYEINVDPKTIRTGCSQGFGMKSYGRTPRHLLTDRLKQKRLERARRCSTSEDFLR</sequence>
<keyword evidence="2" id="KW-1185">Reference proteome</keyword>
<protein>
    <submittedName>
        <fullName evidence="1">Uncharacterized protein</fullName>
    </submittedName>
</protein>
<dbReference type="AlphaFoldDB" id="A0A7T8GYF2"/>
<accession>A0A7T8GYF2</accession>
<evidence type="ECO:0000313" key="1">
    <source>
        <dbReference type="EMBL" id="QQP39997.1"/>
    </source>
</evidence>